<accession>A0A1C3ZWW9</accession>
<dbReference type="EMBL" id="FMAR01000001">
    <property type="protein sequence ID" value="SCB86776.1"/>
    <property type="molecule type" value="Genomic_DNA"/>
</dbReference>
<dbReference type="InterPro" id="IPR011009">
    <property type="entry name" value="Kinase-like_dom_sf"/>
</dbReference>
<keyword evidence="3" id="KW-1185">Reference proteome</keyword>
<gene>
    <name evidence="2" type="ORF">GA0116948_101585</name>
</gene>
<dbReference type="Pfam" id="PF01636">
    <property type="entry name" value="APH"/>
    <property type="match status" value="1"/>
</dbReference>
<dbReference type="InterPro" id="IPR051678">
    <property type="entry name" value="AGP_Transferase"/>
</dbReference>
<organism evidence="2 3">
    <name type="scientific">Chitinophaga costaii</name>
    <dbReference type="NCBI Taxonomy" id="1335309"/>
    <lineage>
        <taxon>Bacteria</taxon>
        <taxon>Pseudomonadati</taxon>
        <taxon>Bacteroidota</taxon>
        <taxon>Chitinophagia</taxon>
        <taxon>Chitinophagales</taxon>
        <taxon>Chitinophagaceae</taxon>
        <taxon>Chitinophaga</taxon>
    </lineage>
</organism>
<sequence length="323" mass="37721">MDNGPAYTAFLIKHFGIHPRRLSPLGGYSNQNTLVETDTGEYVARLSRHNRHLDSVRVEEHVLQSLEDGGYTKAPRLVQRFSTPLQMGHRFLHLFYKIPGQIPCRWWQHCSETKLEQVFSGLAELHRALSRILSIHDAGKGMYQWYRMPAAPPAALESTATGRYVIAQWEHFCESANKLQEAAARLFPWDKGHYQWIHGDVQLENVLFDQDQLTAFLDFEMVRWDACEKDVIFSAFRVCKEGPEDGLFRYDASRLQKAIAAYRNTGTHLHDGFFDRYDAFWKPFFCMDQALVYLHNAFDQVWVLEDNIGFMPCFNEVLHYYEW</sequence>
<evidence type="ECO:0000313" key="3">
    <source>
        <dbReference type="Proteomes" id="UP000242818"/>
    </source>
</evidence>
<dbReference type="Gene3D" id="3.30.200.20">
    <property type="entry name" value="Phosphorylase Kinase, domain 1"/>
    <property type="match status" value="1"/>
</dbReference>
<dbReference type="GO" id="GO:0016740">
    <property type="term" value="F:transferase activity"/>
    <property type="evidence" value="ECO:0007669"/>
    <property type="project" value="UniProtKB-KW"/>
</dbReference>
<keyword evidence="2" id="KW-0808">Transferase</keyword>
<protein>
    <submittedName>
        <fullName evidence="2">Phosphotransferase enzyme family protein</fullName>
    </submittedName>
</protein>
<proteinExistence type="predicted"/>
<name>A0A1C3ZWW9_9BACT</name>
<dbReference type="PANTHER" id="PTHR21310">
    <property type="entry name" value="AMINOGLYCOSIDE PHOSPHOTRANSFERASE-RELATED-RELATED"/>
    <property type="match status" value="1"/>
</dbReference>
<feature type="domain" description="Aminoglycoside phosphotransferase" evidence="1">
    <location>
        <begin position="26"/>
        <end position="244"/>
    </location>
</feature>
<reference evidence="2 3" key="1">
    <citation type="submission" date="2016-08" db="EMBL/GenBank/DDBJ databases">
        <authorList>
            <person name="Seilhamer J.J."/>
        </authorList>
    </citation>
    <scope>NUCLEOTIDE SEQUENCE [LARGE SCALE GENOMIC DNA]</scope>
    <source>
        <strain evidence="2 3">A37T2</strain>
    </source>
</reference>
<dbReference type="AlphaFoldDB" id="A0A1C3ZWW9"/>
<dbReference type="OrthoDB" id="659731at2"/>
<dbReference type="Proteomes" id="UP000242818">
    <property type="component" value="Unassembled WGS sequence"/>
</dbReference>
<evidence type="ECO:0000313" key="2">
    <source>
        <dbReference type="EMBL" id="SCB86776.1"/>
    </source>
</evidence>
<dbReference type="Gene3D" id="3.90.1200.10">
    <property type="match status" value="1"/>
</dbReference>
<dbReference type="SUPFAM" id="SSF56112">
    <property type="entry name" value="Protein kinase-like (PK-like)"/>
    <property type="match status" value="1"/>
</dbReference>
<dbReference type="InterPro" id="IPR002575">
    <property type="entry name" value="Aminoglycoside_PTrfase"/>
</dbReference>
<evidence type="ECO:0000259" key="1">
    <source>
        <dbReference type="Pfam" id="PF01636"/>
    </source>
</evidence>
<dbReference type="STRING" id="1335309.GA0116948_101585"/>